<dbReference type="RefSeq" id="WP_194675680.1">
    <property type="nucleotide sequence ID" value="NZ_JADKRP010000002.1"/>
</dbReference>
<feature type="transmembrane region" description="Helical" evidence="2">
    <location>
        <begin position="115"/>
        <end position="139"/>
    </location>
</feature>
<dbReference type="Gene3D" id="1.20.144.10">
    <property type="entry name" value="Phosphatidic acid phosphatase type 2/haloperoxidase"/>
    <property type="match status" value="1"/>
</dbReference>
<keyword evidence="2" id="KW-0812">Transmembrane</keyword>
<reference evidence="4 5" key="1">
    <citation type="submission" date="2020-10" db="EMBL/GenBank/DDBJ databases">
        <title>Draft genome sequences of plant-associated actinobacteria.</title>
        <authorList>
            <person name="Tarlachkov S.V."/>
            <person name="Starodumova I.P."/>
            <person name="Dorofeeva L.V."/>
            <person name="Prisyazhnaya N.V."/>
            <person name="Roubtsova T.V."/>
            <person name="Chizhov V.N."/>
            <person name="Nadler S.A."/>
            <person name="Subbotin S.A."/>
            <person name="Evtushenko L.I."/>
        </authorList>
    </citation>
    <scope>NUCLEOTIDE SEQUENCE [LARGE SCALE GENOMIC DNA]</scope>
    <source>
        <strain evidence="4 5">VKM Ac-2886</strain>
    </source>
</reference>
<dbReference type="InterPro" id="IPR036938">
    <property type="entry name" value="PAP2/HPO_sf"/>
</dbReference>
<organism evidence="4 5">
    <name type="scientific">Clavibacter phaseoli</name>
    <dbReference type="NCBI Taxonomy" id="1734031"/>
    <lineage>
        <taxon>Bacteria</taxon>
        <taxon>Bacillati</taxon>
        <taxon>Actinomycetota</taxon>
        <taxon>Actinomycetes</taxon>
        <taxon>Micrococcales</taxon>
        <taxon>Microbacteriaceae</taxon>
        <taxon>Clavibacter</taxon>
    </lineage>
</organism>
<evidence type="ECO:0000256" key="1">
    <source>
        <dbReference type="SAM" id="MobiDB-lite"/>
    </source>
</evidence>
<dbReference type="SUPFAM" id="SSF48317">
    <property type="entry name" value="Acid phosphatase/Vanadium-dependent haloperoxidase"/>
    <property type="match status" value="1"/>
</dbReference>
<name>A0A8I0SAN5_9MICO</name>
<feature type="transmembrane region" description="Helical" evidence="2">
    <location>
        <begin position="248"/>
        <end position="266"/>
    </location>
</feature>
<evidence type="ECO:0000313" key="4">
    <source>
        <dbReference type="EMBL" id="MBF4631986.1"/>
    </source>
</evidence>
<feature type="transmembrane region" description="Helical" evidence="2">
    <location>
        <begin position="194"/>
        <end position="211"/>
    </location>
</feature>
<dbReference type="PANTHER" id="PTHR14969:SF13">
    <property type="entry name" value="AT30094P"/>
    <property type="match status" value="1"/>
</dbReference>
<dbReference type="EMBL" id="JADKRP010000002">
    <property type="protein sequence ID" value="MBF4631986.1"/>
    <property type="molecule type" value="Genomic_DNA"/>
</dbReference>
<evidence type="ECO:0000256" key="2">
    <source>
        <dbReference type="SAM" id="Phobius"/>
    </source>
</evidence>
<feature type="transmembrane region" description="Helical" evidence="2">
    <location>
        <begin position="62"/>
        <end position="87"/>
    </location>
</feature>
<keyword evidence="5" id="KW-1185">Reference proteome</keyword>
<keyword evidence="2" id="KW-1133">Transmembrane helix</keyword>
<dbReference type="CDD" id="cd03392">
    <property type="entry name" value="PAP2_like_2"/>
    <property type="match status" value="1"/>
</dbReference>
<dbReference type="AlphaFoldDB" id="A0A8I0SAN5"/>
<feature type="compositionally biased region" description="Low complexity" evidence="1">
    <location>
        <begin position="14"/>
        <end position="27"/>
    </location>
</feature>
<dbReference type="Proteomes" id="UP000634579">
    <property type="component" value="Unassembled WGS sequence"/>
</dbReference>
<feature type="region of interest" description="Disordered" evidence="1">
    <location>
        <begin position="1"/>
        <end position="46"/>
    </location>
</feature>
<accession>A0A8I0SAN5</accession>
<proteinExistence type="predicted"/>
<feature type="domain" description="Phosphatidic acid phosphatase type 2/haloperoxidase" evidence="3">
    <location>
        <begin position="150"/>
        <end position="263"/>
    </location>
</feature>
<evidence type="ECO:0000259" key="3">
    <source>
        <dbReference type="SMART" id="SM00014"/>
    </source>
</evidence>
<keyword evidence="2" id="KW-0472">Membrane</keyword>
<feature type="transmembrane region" description="Helical" evidence="2">
    <location>
        <begin position="146"/>
        <end position="163"/>
    </location>
</feature>
<sequence>MTRPVSGSARRDAGPASAAPAGAGVASTGDRLPPRRPRTRPPGRVARAASGVATRVGPSGAFAAFLVLGLLVITAASSLFAGLYVAVIDDDSVALLDEPALHLAMDVRSPWLDTAVTVFTEAAGVYAVPIVGVAVIVVLAIRRRQWVPVVLGLTAGAGSLLMTEVGKELVGRDRPPRADAVPPYETSPSFPSGHTLNASVVAGIVAYLLVLRQMRRATRVLTYVVAVAFAASVSLSRVYLGHHWLTDVLAGWLLALAWLALVVVAHRVRLRLLEGRHAEGDASEARGR</sequence>
<protein>
    <submittedName>
        <fullName evidence="4">Phosphatase PAP2 family protein</fullName>
    </submittedName>
</protein>
<dbReference type="Pfam" id="PF01569">
    <property type="entry name" value="PAP2"/>
    <property type="match status" value="1"/>
</dbReference>
<gene>
    <name evidence="4" type="ORF">ITJ42_12245</name>
</gene>
<evidence type="ECO:0000313" key="5">
    <source>
        <dbReference type="Proteomes" id="UP000634579"/>
    </source>
</evidence>
<dbReference type="PANTHER" id="PTHR14969">
    <property type="entry name" value="SPHINGOSINE-1-PHOSPHATE PHOSPHOHYDROLASE"/>
    <property type="match status" value="1"/>
</dbReference>
<dbReference type="SMART" id="SM00014">
    <property type="entry name" value="acidPPc"/>
    <property type="match status" value="1"/>
</dbReference>
<dbReference type="InterPro" id="IPR000326">
    <property type="entry name" value="PAP2/HPO"/>
</dbReference>
<feature type="transmembrane region" description="Helical" evidence="2">
    <location>
        <begin position="220"/>
        <end position="242"/>
    </location>
</feature>
<comment type="caution">
    <text evidence="4">The sequence shown here is derived from an EMBL/GenBank/DDBJ whole genome shotgun (WGS) entry which is preliminary data.</text>
</comment>